<evidence type="ECO:0000313" key="1">
    <source>
        <dbReference type="EMBL" id="GEP45510.1"/>
    </source>
</evidence>
<proteinExistence type="predicted"/>
<gene>
    <name evidence="1" type="ORF">BGE01nite_48010</name>
</gene>
<name>A0A512MFJ5_9BACT</name>
<dbReference type="RefSeq" id="WP_146854474.1">
    <property type="nucleotide sequence ID" value="NZ_BKAG01000051.1"/>
</dbReference>
<keyword evidence="2" id="KW-1185">Reference proteome</keyword>
<accession>A0A512MFJ5</accession>
<comment type="caution">
    <text evidence="1">The sequence shown here is derived from an EMBL/GenBank/DDBJ whole genome shotgun (WGS) entry which is preliminary data.</text>
</comment>
<dbReference type="AlphaFoldDB" id="A0A512MFJ5"/>
<protein>
    <submittedName>
        <fullName evidence="1">Uncharacterized protein</fullName>
    </submittedName>
</protein>
<dbReference type="Proteomes" id="UP000321577">
    <property type="component" value="Unassembled WGS sequence"/>
</dbReference>
<reference evidence="1 2" key="1">
    <citation type="submission" date="2019-07" db="EMBL/GenBank/DDBJ databases">
        <title>Whole genome shotgun sequence of Brevifollis gellanilyticus NBRC 108608.</title>
        <authorList>
            <person name="Hosoyama A."/>
            <person name="Uohara A."/>
            <person name="Ohji S."/>
            <person name="Ichikawa N."/>
        </authorList>
    </citation>
    <scope>NUCLEOTIDE SEQUENCE [LARGE SCALE GENOMIC DNA]</scope>
    <source>
        <strain evidence="1 2">NBRC 108608</strain>
    </source>
</reference>
<dbReference type="EMBL" id="BKAG01000051">
    <property type="protein sequence ID" value="GEP45510.1"/>
    <property type="molecule type" value="Genomic_DNA"/>
</dbReference>
<sequence length="180" mass="21111">MSNAYIAAFRTPGHESLERWLLEICDDGKVTVNSPQFDYEAEAQIQSNTTSALVWIRSRQHDPYQIYTRLGAELQCPWIVVSFLEHIVWEYQMYEGSTLVDEFVPAPEIWDLDEPKLGDAEKLNRIWGVKPERVQRYLRRWDSSLKVERAYFGNDHSCYKSPEQGYDFLHAITGLRFPEC</sequence>
<organism evidence="1 2">
    <name type="scientific">Brevifollis gellanilyticus</name>
    <dbReference type="NCBI Taxonomy" id="748831"/>
    <lineage>
        <taxon>Bacteria</taxon>
        <taxon>Pseudomonadati</taxon>
        <taxon>Verrucomicrobiota</taxon>
        <taxon>Verrucomicrobiia</taxon>
        <taxon>Verrucomicrobiales</taxon>
        <taxon>Verrucomicrobiaceae</taxon>
    </lineage>
</organism>
<evidence type="ECO:0000313" key="2">
    <source>
        <dbReference type="Proteomes" id="UP000321577"/>
    </source>
</evidence>